<reference evidence="1" key="1">
    <citation type="submission" date="2021-01" db="EMBL/GenBank/DDBJ databases">
        <authorList>
            <person name="Corre E."/>
            <person name="Pelletier E."/>
            <person name="Niang G."/>
            <person name="Scheremetjew M."/>
            <person name="Finn R."/>
            <person name="Kale V."/>
            <person name="Holt S."/>
            <person name="Cochrane G."/>
            <person name="Meng A."/>
            <person name="Brown T."/>
            <person name="Cohen L."/>
        </authorList>
    </citation>
    <scope>NUCLEOTIDE SEQUENCE</scope>
    <source>
        <strain evidence="1">FSP1.4</strain>
    </source>
</reference>
<dbReference type="EMBL" id="HBII01000937">
    <property type="protein sequence ID" value="CAE0341496.1"/>
    <property type="molecule type" value="Transcribed_RNA"/>
</dbReference>
<proteinExistence type="predicted"/>
<sequence>MHYWLKDVSSLNAALRDIVEKNEIVLYKDTLKNYQFGLANTDLKNFSSKNMRILYKNNSPSVSKELSENLTKEQKKDMMSFKKLKFKDLLADKTIKRCLLQQLKTISSNLRVIFQEDESFNVQILVVFKEKSRTVMCGRATTKNKTSVLLKFEIKQEEVLDLLKENPDDSRVYLDAIEFNNGKLVKILNKLFISRSSNKF</sequence>
<name>A0A7S3J0P6_9SPIT</name>
<gene>
    <name evidence="1" type="ORF">EHAR0213_LOCUS400</name>
    <name evidence="2" type="ORF">EHAR0213_LOCUS403</name>
</gene>
<evidence type="ECO:0000313" key="2">
    <source>
        <dbReference type="EMBL" id="CAE0341496.1"/>
    </source>
</evidence>
<protein>
    <submittedName>
        <fullName evidence="1">Uncharacterized protein</fullName>
    </submittedName>
</protein>
<dbReference type="EMBL" id="HBII01000926">
    <property type="protein sequence ID" value="CAE0341493.1"/>
    <property type="molecule type" value="Transcribed_RNA"/>
</dbReference>
<accession>A0A7S3J0P6</accession>
<evidence type="ECO:0000313" key="1">
    <source>
        <dbReference type="EMBL" id="CAE0341493.1"/>
    </source>
</evidence>
<dbReference type="AlphaFoldDB" id="A0A7S3J0P6"/>
<organism evidence="1">
    <name type="scientific">Euplotes harpa</name>
    <dbReference type="NCBI Taxonomy" id="151035"/>
    <lineage>
        <taxon>Eukaryota</taxon>
        <taxon>Sar</taxon>
        <taxon>Alveolata</taxon>
        <taxon>Ciliophora</taxon>
        <taxon>Intramacronucleata</taxon>
        <taxon>Spirotrichea</taxon>
        <taxon>Hypotrichia</taxon>
        <taxon>Euplotida</taxon>
        <taxon>Euplotidae</taxon>
        <taxon>Euplotes</taxon>
    </lineage>
</organism>